<dbReference type="SUPFAM" id="SSF57850">
    <property type="entry name" value="RING/U-box"/>
    <property type="match status" value="1"/>
</dbReference>
<feature type="compositionally biased region" description="Low complexity" evidence="5">
    <location>
        <begin position="1065"/>
        <end position="1084"/>
    </location>
</feature>
<organism evidence="7 8">
    <name type="scientific">Mycosarcoma maydis</name>
    <name type="common">Corn smut fungus</name>
    <name type="synonym">Ustilago maydis</name>
    <dbReference type="NCBI Taxonomy" id="5270"/>
    <lineage>
        <taxon>Eukaryota</taxon>
        <taxon>Fungi</taxon>
        <taxon>Dikarya</taxon>
        <taxon>Basidiomycota</taxon>
        <taxon>Ustilaginomycotina</taxon>
        <taxon>Ustilaginomycetes</taxon>
        <taxon>Ustilaginales</taxon>
        <taxon>Ustilaginaceae</taxon>
        <taxon>Mycosarcoma</taxon>
    </lineage>
</organism>
<feature type="compositionally biased region" description="Basic and acidic residues" evidence="5">
    <location>
        <begin position="251"/>
        <end position="262"/>
    </location>
</feature>
<feature type="compositionally biased region" description="Polar residues" evidence="5">
    <location>
        <begin position="826"/>
        <end position="835"/>
    </location>
</feature>
<feature type="compositionally biased region" description="Polar residues" evidence="5">
    <location>
        <begin position="1337"/>
        <end position="1351"/>
    </location>
</feature>
<feature type="compositionally biased region" description="Basic and acidic residues" evidence="5">
    <location>
        <begin position="924"/>
        <end position="934"/>
    </location>
</feature>
<dbReference type="eggNOG" id="KOG0800">
    <property type="taxonomic scope" value="Eukaryota"/>
</dbReference>
<name>A0A0D1DWP0_MYCMD</name>
<feature type="compositionally biased region" description="Polar residues" evidence="5">
    <location>
        <begin position="946"/>
        <end position="961"/>
    </location>
</feature>
<evidence type="ECO:0000256" key="5">
    <source>
        <dbReference type="SAM" id="MobiDB-lite"/>
    </source>
</evidence>
<feature type="compositionally biased region" description="Polar residues" evidence="5">
    <location>
        <begin position="392"/>
        <end position="406"/>
    </location>
</feature>
<dbReference type="InterPro" id="IPR013083">
    <property type="entry name" value="Znf_RING/FYVE/PHD"/>
</dbReference>
<dbReference type="PROSITE" id="PS50089">
    <property type="entry name" value="ZF_RING_2"/>
    <property type="match status" value="1"/>
</dbReference>
<dbReference type="InParanoid" id="A0A0D1DWP0"/>
<feature type="region of interest" description="Disordered" evidence="5">
    <location>
        <begin position="1"/>
        <end position="57"/>
    </location>
</feature>
<feature type="region of interest" description="Disordered" evidence="5">
    <location>
        <begin position="153"/>
        <end position="419"/>
    </location>
</feature>
<dbReference type="InterPro" id="IPR053238">
    <property type="entry name" value="RING-H2_zinc_finger"/>
</dbReference>
<keyword evidence="1" id="KW-0479">Metal-binding</keyword>
<feature type="compositionally biased region" description="Polar residues" evidence="5">
    <location>
        <begin position="650"/>
        <end position="672"/>
    </location>
</feature>
<feature type="region of interest" description="Disordered" evidence="5">
    <location>
        <begin position="819"/>
        <end position="847"/>
    </location>
</feature>
<proteinExistence type="predicted"/>
<keyword evidence="8" id="KW-1185">Reference proteome</keyword>
<dbReference type="RefSeq" id="XP_011389775.1">
    <property type="nucleotide sequence ID" value="XM_011391473.1"/>
</dbReference>
<accession>A0A0D1DWP0</accession>
<feature type="compositionally biased region" description="Acidic residues" evidence="5">
    <location>
        <begin position="907"/>
        <end position="923"/>
    </location>
</feature>
<dbReference type="GeneID" id="23566429"/>
<feature type="compositionally biased region" description="Polar residues" evidence="5">
    <location>
        <begin position="535"/>
        <end position="546"/>
    </location>
</feature>
<dbReference type="STRING" id="237631.A0A0D1DWP0"/>
<sequence length="2058" mass="218060">MPPTSRRTDRVQAAGSASRSRMYNLAGHAHSSGSLLPRSTDVHAASTSTVGAAAAASSRTVDAADAPYLTNIESHFGRVTLTAPDNLLRKQAKEKKQKIRQRKAETAHAAAAALAGTTQPSQLLGSGRNAMASSSNLLDSSRRYQTMLDDAPVSTGLLIPPSGQHAGMRRAHSGGQTPTPASTSQNPPPSTSQTVVARTRRRRPSSAARFDPSSRPASRASGPSRPESALSLNDADSSQPETTTSIPSHRPLADDPLPRSRTESAPAFQRRSRNAFDTSPDEQAATASDQTPVSASNPVPQTSLHRQNVWNDITEADPEDLPPPFPAGAPRPPTPPNPPTHNEAANDAQIIGPQPHARIPDSPPPPFVSDDEDESITSEARPHPQLDPTVHVVTSDSRLESRVSTPSSASASDDESIEITEERRAWEADIRNGLSFDVRLLREQQRRVARERAEAFRVAPREQATNVPSAPTENERPTTRAVPIITEGNGRSPPLMSAAIPDDPTPAVQALPDSADHAEQVNETLNEQPAPVLSDNASSTHLGSHTHTAEAERPAEQSPMSVVPAVVQQMESAPLAHAVDPARDDIIPSQRETVQPVTFVTPADQATDSPLASMAQPFEAHAIGHKADTSGRLMLANEPRLGLPPMPASSRPTSSPIASNKRQDTSTRPTSLDSRRIPVGHRKTFSDDPPASVQGKNRVSSNDRVSLSGLAARRFVQGQAARGHDSESSLPLSRRPEDTLYVISAPPPATYAKVSSDDEVGMQQATVSAIRSATDQMDAEGDDTSSEHAHHDDHDEGAESDSSIEQWLAEAAAFDALRKREEETAARTQALQQTPASSSDEEDDAAMSGAFSHRALPLYRQTSITHKVPDPASLALMDQALPKAPPPLVLGRSRGGAAYSDSSSESTDTDDALDQYSSSDEDDEQHRAFYDARTARNAPSDPFVNSHKSMQARNTSSTPNLTIGRASEGEALQRAGAPTAQTPTLSQPRVRSNDAMLRAGEPQALPSQGPNRSLSLKAQGKLPERVAESTVPQQQDQRAGDFVEDTASSRDISDAEEPSMTLKPASAFAQPSTSSSSLQGRSESVLPDVADPAQADVRRSSIDPLLQPLAYGPIGRNDLKDRLKGLFGQPLVAGAADQSSSGLQASSRNVPTTTMQASPPLAEVRPPLSDSRRLSERSLQSTKVADDTQTGLNDAKAGSPTITYTAASTSDDASSTAPTRVSSLGRIQSVSGASGRSIVESFGSNKSAQATSSASVLPEQKARDEALLQIAQLSASTQSRQDSLAALERLLARTGRPTSMLPTGTMNRAELGDRLQLTPDVDTCKRSETGARDKDQSSAAATQPPTSNCLSRQGAIARGRGPLPSPPSALPRSSSSATRPVSFVNPRSSAAPLPRGRLPAITDATRHFPPSASGTGPGVAPSWLSYIPAEEQMRLPVPLEPQRNPAAKLPGGKVSAMISRFETASSRDRDQQDARPPSSPIKQSEPFVSAAHNGALVRIHSDRSHDSTRAEREDTLMGEERGEPAVFRRFSRNESSDAPGEGRATQRRPPPPPPPSTLPTRRSKVRASRHSEDGDHATSSASGTSQLACMKALAREIEQAASEWSATALHGDGEEQREKSESTVRSGLAVPAMESCSASSSAGVRPRSGLARSPRTQAMDALTGRMYETSSNTPPSVPPKSPLMTTEHILASASRNGLSASIAAAQAAAFARRDARESRTHSASWSMDTTTGLRRDDQVRAGEDQSRNDGRRSAQTSRALPVLPASLRMDRGLRISGGAGDGGADALDSSARVLPVPPRLPPRPSGRDWDSLTSAPQTMVRPRAIESAHATTSLPNVSSAEQNHAETWAATLEANSNGGTVGEVEVDDVASLTAGASDRQRESARDLVSASPTPQVSTDAIGVDTQTRSSTSPSLSNAPPALAAPAAPRRAASGGLTDFDLLVASLESQPSGSQYESLSAIGEFLGPAHPTASAAQLASLSVARVECDSRRITRDGKVKQKLSCVGVRVDKCSICLCQFREAQSAVWLPKCAHIFHEVCITVWLRRSTKCPTCRQDVV</sequence>
<feature type="region of interest" description="Disordered" evidence="5">
    <location>
        <begin position="1134"/>
        <end position="1199"/>
    </location>
</feature>
<feature type="compositionally biased region" description="Low complexity" evidence="5">
    <location>
        <begin position="1370"/>
        <end position="1380"/>
    </location>
</feature>
<evidence type="ECO:0000256" key="4">
    <source>
        <dbReference type="PROSITE-ProRule" id="PRU00175"/>
    </source>
</evidence>
<feature type="region of interest" description="Disordered" evidence="5">
    <location>
        <begin position="1318"/>
        <end position="1419"/>
    </location>
</feature>
<dbReference type="PANTHER" id="PTHR14155">
    <property type="entry name" value="RING FINGER DOMAIN-CONTAINING"/>
    <property type="match status" value="1"/>
</dbReference>
<feature type="region of interest" description="Disordered" evidence="5">
    <location>
        <begin position="1001"/>
        <end position="1096"/>
    </location>
</feature>
<feature type="compositionally biased region" description="Polar residues" evidence="5">
    <location>
        <begin position="230"/>
        <end position="247"/>
    </location>
</feature>
<feature type="compositionally biased region" description="Low complexity" evidence="5">
    <location>
        <begin position="1907"/>
        <end position="1929"/>
    </location>
</feature>
<feature type="region of interest" description="Disordered" evidence="5">
    <location>
        <begin position="1874"/>
        <end position="1929"/>
    </location>
</feature>
<feature type="region of interest" description="Disordered" evidence="5">
    <location>
        <begin position="110"/>
        <end position="134"/>
    </location>
</feature>
<feature type="compositionally biased region" description="Basic and acidic residues" evidence="5">
    <location>
        <begin position="1499"/>
        <end position="1523"/>
    </location>
</feature>
<reference evidence="7 8" key="1">
    <citation type="journal article" date="2006" name="Nature">
        <title>Insights from the genome of the biotrophic fungal plant pathogen Ustilago maydis.</title>
        <authorList>
            <person name="Kamper J."/>
            <person name="Kahmann R."/>
            <person name="Bolker M."/>
            <person name="Ma L.J."/>
            <person name="Brefort T."/>
            <person name="Saville B.J."/>
            <person name="Banuett F."/>
            <person name="Kronstad J.W."/>
            <person name="Gold S.E."/>
            <person name="Muller O."/>
            <person name="Perlin M.H."/>
            <person name="Wosten H.A."/>
            <person name="de Vries R."/>
            <person name="Ruiz-Herrera J."/>
            <person name="Reynaga-Pena C.G."/>
            <person name="Snetselaar K."/>
            <person name="McCann M."/>
            <person name="Perez-Martin J."/>
            <person name="Feldbrugge M."/>
            <person name="Basse C.W."/>
            <person name="Steinberg G."/>
            <person name="Ibeas J.I."/>
            <person name="Holloman W."/>
            <person name="Guzman P."/>
            <person name="Farman M."/>
            <person name="Stajich J.E."/>
            <person name="Sentandreu R."/>
            <person name="Gonzalez-Prieto J.M."/>
            <person name="Kennell J.C."/>
            <person name="Molina L."/>
            <person name="Schirawski J."/>
            <person name="Mendoza-Mendoza A."/>
            <person name="Greilinger D."/>
            <person name="Munch K."/>
            <person name="Rossel N."/>
            <person name="Scherer M."/>
            <person name="Vranes M."/>
            <person name="Ladendorf O."/>
            <person name="Vincon V."/>
            <person name="Fuchs U."/>
            <person name="Sandrock B."/>
            <person name="Meng S."/>
            <person name="Ho E.C."/>
            <person name="Cahill M.J."/>
            <person name="Boyce K.J."/>
            <person name="Klose J."/>
            <person name="Klosterman S.J."/>
            <person name="Deelstra H.J."/>
            <person name="Ortiz-Castellanos L."/>
            <person name="Li W."/>
            <person name="Sanchez-Alonso P."/>
            <person name="Schreier P.H."/>
            <person name="Hauser-Hahn I."/>
            <person name="Vaupel M."/>
            <person name="Koopmann E."/>
            <person name="Friedrich G."/>
            <person name="Voss H."/>
            <person name="Schluter T."/>
            <person name="Margolis J."/>
            <person name="Platt D."/>
            <person name="Swimmer C."/>
            <person name="Gnirke A."/>
            <person name="Chen F."/>
            <person name="Vysotskaia V."/>
            <person name="Mannhaupt G."/>
            <person name="Guldener U."/>
            <person name="Munsterkotter M."/>
            <person name="Haase D."/>
            <person name="Oesterheld M."/>
            <person name="Mewes H.W."/>
            <person name="Mauceli E.W."/>
            <person name="DeCaprio D."/>
            <person name="Wade C.M."/>
            <person name="Butler J."/>
            <person name="Young S."/>
            <person name="Jaffe D.B."/>
            <person name="Calvo S."/>
            <person name="Nusbaum C."/>
            <person name="Galagan J."/>
            <person name="Birren B.W."/>
        </authorList>
    </citation>
    <scope>NUCLEOTIDE SEQUENCE [LARGE SCALE GENOMIC DNA]</scope>
    <source>
        <strain evidence="8">DSM 14603 / FGSC 9021 / UM521</strain>
    </source>
</reference>
<feature type="compositionally biased region" description="Pro residues" evidence="5">
    <location>
        <begin position="321"/>
        <end position="339"/>
    </location>
</feature>
<feature type="compositionally biased region" description="Basic and acidic residues" evidence="5">
    <location>
        <begin position="1733"/>
        <end position="1752"/>
    </location>
</feature>
<evidence type="ECO:0000313" key="7">
    <source>
        <dbReference type="EMBL" id="KIS68589.1"/>
    </source>
</evidence>
<keyword evidence="2 4" id="KW-0863">Zinc-finger</keyword>
<dbReference type="SMART" id="SM00184">
    <property type="entry name" value="RING"/>
    <property type="match status" value="1"/>
</dbReference>
<feature type="compositionally biased region" description="Polar residues" evidence="5">
    <location>
        <begin position="694"/>
        <end position="705"/>
    </location>
</feature>
<evidence type="ECO:0000313" key="8">
    <source>
        <dbReference type="Proteomes" id="UP000000561"/>
    </source>
</evidence>
<feature type="compositionally biased region" description="Pro residues" evidence="5">
    <location>
        <begin position="1795"/>
        <end position="1804"/>
    </location>
</feature>
<feature type="region of interest" description="Disordered" evidence="5">
    <location>
        <begin position="637"/>
        <end position="705"/>
    </location>
</feature>
<feature type="domain" description="RING-type" evidence="6">
    <location>
        <begin position="2012"/>
        <end position="2054"/>
    </location>
</feature>
<feature type="compositionally biased region" description="Basic and acidic residues" evidence="5">
    <location>
        <begin position="1611"/>
        <end position="1622"/>
    </location>
</feature>
<dbReference type="GO" id="GO:0008270">
    <property type="term" value="F:zinc ion binding"/>
    <property type="evidence" value="ECO:0007669"/>
    <property type="project" value="UniProtKB-KW"/>
</dbReference>
<feature type="compositionally biased region" description="Polar residues" evidence="5">
    <location>
        <begin position="1721"/>
        <end position="1732"/>
    </location>
</feature>
<evidence type="ECO:0000256" key="1">
    <source>
        <dbReference type="ARBA" id="ARBA00022723"/>
    </source>
</evidence>
<dbReference type="VEuPathDB" id="FungiDB:UMAG_10386"/>
<feature type="region of interest" description="Disordered" evidence="5">
    <location>
        <begin position="770"/>
        <end position="802"/>
    </location>
</feature>
<feature type="region of interest" description="Disordered" evidence="5">
    <location>
        <begin position="1608"/>
        <end position="1655"/>
    </location>
</feature>
<feature type="region of interest" description="Disordered" evidence="5">
    <location>
        <begin position="885"/>
        <end position="963"/>
    </location>
</feature>
<feature type="compositionally biased region" description="Low complexity" evidence="5">
    <location>
        <begin position="44"/>
        <end position="57"/>
    </location>
</feature>
<evidence type="ECO:0000259" key="6">
    <source>
        <dbReference type="PROSITE" id="PS50089"/>
    </source>
</evidence>
<keyword evidence="3" id="KW-0862">Zinc</keyword>
<gene>
    <name evidence="7" type="ORF">UMAG_10386</name>
</gene>
<feature type="compositionally biased region" description="Polar residues" evidence="5">
    <location>
        <begin position="285"/>
        <end position="311"/>
    </location>
</feature>
<feature type="compositionally biased region" description="Low complexity" evidence="5">
    <location>
        <begin position="176"/>
        <end position="185"/>
    </location>
</feature>
<feature type="compositionally biased region" description="Basic and acidic residues" evidence="5">
    <location>
        <begin position="1"/>
        <end position="10"/>
    </location>
</feature>
<dbReference type="Proteomes" id="UP000000561">
    <property type="component" value="Chromosome 8"/>
</dbReference>
<dbReference type="InterPro" id="IPR001841">
    <property type="entry name" value="Znf_RING"/>
</dbReference>
<evidence type="ECO:0000256" key="2">
    <source>
        <dbReference type="ARBA" id="ARBA00022771"/>
    </source>
</evidence>
<dbReference type="Gene3D" id="3.30.40.10">
    <property type="entry name" value="Zinc/RING finger domain, C3HC4 (zinc finger)"/>
    <property type="match status" value="1"/>
</dbReference>
<feature type="compositionally biased region" description="Low complexity" evidence="5">
    <location>
        <begin position="1784"/>
        <end position="1794"/>
    </location>
</feature>
<dbReference type="OrthoDB" id="8062037at2759"/>
<feature type="compositionally biased region" description="Low complexity" evidence="5">
    <location>
        <begin position="205"/>
        <end position="229"/>
    </location>
</feature>
<dbReference type="EMBL" id="CM003147">
    <property type="protein sequence ID" value="KIS68589.1"/>
    <property type="molecule type" value="Genomic_DNA"/>
</dbReference>
<dbReference type="PANTHER" id="PTHR14155:SF627">
    <property type="entry name" value="OS06G0192800 PROTEIN"/>
    <property type="match status" value="1"/>
</dbReference>
<feature type="compositionally biased region" description="Polar residues" evidence="5">
    <location>
        <begin position="1137"/>
        <end position="1157"/>
    </location>
</feature>
<feature type="compositionally biased region" description="Basic and acidic residues" evidence="5">
    <location>
        <begin position="785"/>
        <end position="794"/>
    </location>
</feature>
<protein>
    <recommendedName>
        <fullName evidence="6">RING-type domain-containing protein</fullName>
    </recommendedName>
</protein>
<feature type="region of interest" description="Disordered" evidence="5">
    <location>
        <begin position="1715"/>
        <end position="1813"/>
    </location>
</feature>
<feature type="compositionally biased region" description="Polar residues" evidence="5">
    <location>
        <begin position="1005"/>
        <end position="1016"/>
    </location>
</feature>
<feature type="region of interest" description="Disordered" evidence="5">
    <location>
        <begin position="529"/>
        <end position="561"/>
    </location>
</feature>
<feature type="region of interest" description="Disordered" evidence="5">
    <location>
        <begin position="1462"/>
        <end position="1585"/>
    </location>
</feature>
<dbReference type="Pfam" id="PF13639">
    <property type="entry name" value="zf-RING_2"/>
    <property type="match status" value="1"/>
</dbReference>
<dbReference type="KEGG" id="uma:UMAG_10386"/>
<evidence type="ECO:0000256" key="3">
    <source>
        <dbReference type="ARBA" id="ARBA00022833"/>
    </source>
</evidence>
<feature type="compositionally biased region" description="Pro residues" evidence="5">
    <location>
        <begin position="1548"/>
        <end position="1557"/>
    </location>
</feature>
<feature type="compositionally biased region" description="Basic and acidic residues" evidence="5">
    <location>
        <begin position="1322"/>
        <end position="1336"/>
    </location>
</feature>
<feature type="region of interest" description="Disordered" evidence="5">
    <location>
        <begin position="501"/>
        <end position="520"/>
    </location>
</feature>